<proteinExistence type="predicted"/>
<keyword evidence="1" id="KW-0812">Transmembrane</keyword>
<dbReference type="Proteomes" id="UP000829384">
    <property type="component" value="Unassembled WGS sequence"/>
</dbReference>
<dbReference type="RefSeq" id="WP_240132172.1">
    <property type="nucleotide sequence ID" value="NZ_JACSDI010000018.1"/>
</dbReference>
<protein>
    <submittedName>
        <fullName evidence="2">Uncharacterized protein</fullName>
    </submittedName>
</protein>
<feature type="transmembrane region" description="Helical" evidence="1">
    <location>
        <begin position="31"/>
        <end position="56"/>
    </location>
</feature>
<dbReference type="EMBL" id="JACSDI010000018">
    <property type="protein sequence ID" value="MCG9965688.1"/>
    <property type="molecule type" value="Genomic_DNA"/>
</dbReference>
<keyword evidence="3" id="KW-1185">Reference proteome</keyword>
<sequence length="71" mass="7591">MFSLNVSGSVDTFGGTHQAALHLLEFVKHSLIAELALSGICGLVLIFACSVSVFCLSQLRLSWDGVSYSNE</sequence>
<evidence type="ECO:0000313" key="2">
    <source>
        <dbReference type="EMBL" id="MCG9965688.1"/>
    </source>
</evidence>
<keyword evidence="1" id="KW-1133">Transmembrane helix</keyword>
<name>A0ABS9QZ98_9GAMM</name>
<organism evidence="2 3">
    <name type="scientific">Shewanella cutis</name>
    <dbReference type="NCBI Taxonomy" id="2766780"/>
    <lineage>
        <taxon>Bacteria</taxon>
        <taxon>Pseudomonadati</taxon>
        <taxon>Pseudomonadota</taxon>
        <taxon>Gammaproteobacteria</taxon>
        <taxon>Alteromonadales</taxon>
        <taxon>Shewanellaceae</taxon>
        <taxon>Shewanella</taxon>
    </lineage>
</organism>
<evidence type="ECO:0000256" key="1">
    <source>
        <dbReference type="SAM" id="Phobius"/>
    </source>
</evidence>
<gene>
    <name evidence="2" type="ORF">H9J30_17455</name>
</gene>
<reference evidence="2 3" key="1">
    <citation type="submission" date="2020-08" db="EMBL/GenBank/DDBJ databases">
        <title>Whole genome sequence of Shewanella sp strain PS-2.</title>
        <authorList>
            <person name="Das S.K."/>
        </authorList>
    </citation>
    <scope>NUCLEOTIDE SEQUENCE [LARGE SCALE GENOMIC DNA]</scope>
    <source>
        <strain evidence="2 3">PS-2</strain>
    </source>
</reference>
<keyword evidence="1" id="KW-0472">Membrane</keyword>
<evidence type="ECO:0000313" key="3">
    <source>
        <dbReference type="Proteomes" id="UP000829384"/>
    </source>
</evidence>
<accession>A0ABS9QZ98</accession>
<comment type="caution">
    <text evidence="2">The sequence shown here is derived from an EMBL/GenBank/DDBJ whole genome shotgun (WGS) entry which is preliminary data.</text>
</comment>